<keyword evidence="8" id="KW-1185">Reference proteome</keyword>
<dbReference type="PROSITE" id="PS50995">
    <property type="entry name" value="HTH_MARR_2"/>
    <property type="match status" value="1"/>
</dbReference>
<evidence type="ECO:0000256" key="1">
    <source>
        <dbReference type="ARBA" id="ARBA00004496"/>
    </source>
</evidence>
<sequence length="147" mass="16873">MPDQNSSTLQLSHLLYTSSRLLIQQIQLKLNDVGLTYLQYLVLSILWEQDGLKVFQLGEKLSLDSGTLTPLLKKLENQNLLKRKRGEADERTVTIHLTYPGKTLQSKTLTAMQELEEKLNPMLGKEVQLLFPAVEEFSKKLKTLKKY</sequence>
<dbReference type="PRINTS" id="PR00598">
    <property type="entry name" value="HTHMARR"/>
</dbReference>
<gene>
    <name evidence="7" type="ORF">D0X99_00310</name>
</gene>
<dbReference type="PANTHER" id="PTHR33164">
    <property type="entry name" value="TRANSCRIPTIONAL REGULATOR, MARR FAMILY"/>
    <property type="match status" value="1"/>
</dbReference>
<evidence type="ECO:0000259" key="6">
    <source>
        <dbReference type="PROSITE" id="PS50995"/>
    </source>
</evidence>
<dbReference type="Proteomes" id="UP000283522">
    <property type="component" value="Unassembled WGS sequence"/>
</dbReference>
<protein>
    <submittedName>
        <fullName evidence="7">MarR family transcriptional regulator</fullName>
    </submittedName>
</protein>
<proteinExistence type="predicted"/>
<dbReference type="GO" id="GO:0005737">
    <property type="term" value="C:cytoplasm"/>
    <property type="evidence" value="ECO:0007669"/>
    <property type="project" value="UniProtKB-SubCell"/>
</dbReference>
<dbReference type="InterPro" id="IPR036390">
    <property type="entry name" value="WH_DNA-bd_sf"/>
</dbReference>
<dbReference type="EMBL" id="QXML01000001">
    <property type="protein sequence ID" value="RIW18179.1"/>
    <property type="molecule type" value="Genomic_DNA"/>
</dbReference>
<dbReference type="Gene3D" id="1.10.10.10">
    <property type="entry name" value="Winged helix-like DNA-binding domain superfamily/Winged helix DNA-binding domain"/>
    <property type="match status" value="1"/>
</dbReference>
<reference evidence="7 8" key="1">
    <citation type="submission" date="2018-09" db="EMBL/GenBank/DDBJ databases">
        <authorList>
            <person name="Wang X."/>
            <person name="Du Z."/>
        </authorList>
    </citation>
    <scope>NUCLEOTIDE SEQUENCE [LARGE SCALE GENOMIC DNA]</scope>
    <source>
        <strain evidence="7 8">N3</strain>
    </source>
</reference>
<dbReference type="AlphaFoldDB" id="A0A418PVS0"/>
<dbReference type="InterPro" id="IPR055166">
    <property type="entry name" value="Transc_reg_Sar_Rot_HTH"/>
</dbReference>
<dbReference type="GO" id="GO:0003700">
    <property type="term" value="F:DNA-binding transcription factor activity"/>
    <property type="evidence" value="ECO:0007669"/>
    <property type="project" value="InterPro"/>
</dbReference>
<evidence type="ECO:0000256" key="5">
    <source>
        <dbReference type="ARBA" id="ARBA00023163"/>
    </source>
</evidence>
<dbReference type="InterPro" id="IPR039422">
    <property type="entry name" value="MarR/SlyA-like"/>
</dbReference>
<dbReference type="PANTHER" id="PTHR33164:SF5">
    <property type="entry name" value="ORGANIC HYDROPEROXIDE RESISTANCE TRANSCRIPTIONAL REGULATOR"/>
    <property type="match status" value="1"/>
</dbReference>
<keyword evidence="2" id="KW-0963">Cytoplasm</keyword>
<dbReference type="RefSeq" id="WP_119475657.1">
    <property type="nucleotide sequence ID" value="NZ_QXML01000001.1"/>
</dbReference>
<evidence type="ECO:0000256" key="4">
    <source>
        <dbReference type="ARBA" id="ARBA00023125"/>
    </source>
</evidence>
<evidence type="ECO:0000313" key="8">
    <source>
        <dbReference type="Proteomes" id="UP000283522"/>
    </source>
</evidence>
<comment type="caution">
    <text evidence="7">The sequence shown here is derived from an EMBL/GenBank/DDBJ whole genome shotgun (WGS) entry which is preliminary data.</text>
</comment>
<dbReference type="SUPFAM" id="SSF46785">
    <property type="entry name" value="Winged helix' DNA-binding domain"/>
    <property type="match status" value="1"/>
</dbReference>
<dbReference type="SMART" id="SM00347">
    <property type="entry name" value="HTH_MARR"/>
    <property type="match status" value="1"/>
</dbReference>
<dbReference type="InterPro" id="IPR000835">
    <property type="entry name" value="HTH_MarR-typ"/>
</dbReference>
<comment type="subcellular location">
    <subcellularLocation>
        <location evidence="1">Cytoplasm</location>
    </subcellularLocation>
</comment>
<evidence type="ECO:0000256" key="3">
    <source>
        <dbReference type="ARBA" id="ARBA00023015"/>
    </source>
</evidence>
<dbReference type="InterPro" id="IPR036388">
    <property type="entry name" value="WH-like_DNA-bd_sf"/>
</dbReference>
<evidence type="ECO:0000256" key="2">
    <source>
        <dbReference type="ARBA" id="ARBA00022490"/>
    </source>
</evidence>
<keyword evidence="5" id="KW-0804">Transcription</keyword>
<accession>A0A418PVS0</accession>
<dbReference type="Pfam" id="PF22381">
    <property type="entry name" value="Staph_reg_Sar_Rot"/>
    <property type="match status" value="1"/>
</dbReference>
<dbReference type="GO" id="GO:0003677">
    <property type="term" value="F:DNA binding"/>
    <property type="evidence" value="ECO:0007669"/>
    <property type="project" value="UniProtKB-KW"/>
</dbReference>
<evidence type="ECO:0000313" key="7">
    <source>
        <dbReference type="EMBL" id="RIW18179.1"/>
    </source>
</evidence>
<dbReference type="OrthoDB" id="9806864at2"/>
<organism evidence="7 8">
    <name type="scientific">Algoriphagus lacus</name>
    <dbReference type="NCBI Taxonomy" id="2056311"/>
    <lineage>
        <taxon>Bacteria</taxon>
        <taxon>Pseudomonadati</taxon>
        <taxon>Bacteroidota</taxon>
        <taxon>Cytophagia</taxon>
        <taxon>Cytophagales</taxon>
        <taxon>Cyclobacteriaceae</taxon>
        <taxon>Algoriphagus</taxon>
    </lineage>
</organism>
<keyword evidence="3" id="KW-0805">Transcription regulation</keyword>
<dbReference type="GO" id="GO:0006950">
    <property type="term" value="P:response to stress"/>
    <property type="evidence" value="ECO:0007669"/>
    <property type="project" value="TreeGrafter"/>
</dbReference>
<keyword evidence="4" id="KW-0238">DNA-binding</keyword>
<name>A0A418PVS0_9BACT</name>
<feature type="domain" description="HTH marR-type" evidence="6">
    <location>
        <begin position="8"/>
        <end position="146"/>
    </location>
</feature>